<keyword evidence="2" id="KW-1185">Reference proteome</keyword>
<sequence length="114" mass="12403">MLLNARALEWVTWNGTDSYILVPVQGRGRVAECARAAETDEGAMLSALVRLSLTCPVTAALRCELREASESFYRSCFICATRVTGIIVASVNRNIGGTMLKLLVTRGTSVSHRK</sequence>
<comment type="caution">
    <text evidence="1">The sequence shown here is derived from an EMBL/GenBank/DDBJ whole genome shotgun (WGS) entry which is preliminary data.</text>
</comment>
<dbReference type="Proteomes" id="UP001066276">
    <property type="component" value="Chromosome 4_2"/>
</dbReference>
<name>A0AAV7SGM9_PLEWA</name>
<protein>
    <submittedName>
        <fullName evidence="1">Uncharacterized protein</fullName>
    </submittedName>
</protein>
<dbReference type="EMBL" id="JANPWB010000008">
    <property type="protein sequence ID" value="KAJ1163233.1"/>
    <property type="molecule type" value="Genomic_DNA"/>
</dbReference>
<proteinExistence type="predicted"/>
<dbReference type="AlphaFoldDB" id="A0AAV7SGM9"/>
<evidence type="ECO:0000313" key="1">
    <source>
        <dbReference type="EMBL" id="KAJ1163233.1"/>
    </source>
</evidence>
<reference evidence="1" key="1">
    <citation type="journal article" date="2022" name="bioRxiv">
        <title>Sequencing and chromosome-scale assembly of the giantPleurodeles waltlgenome.</title>
        <authorList>
            <person name="Brown T."/>
            <person name="Elewa A."/>
            <person name="Iarovenko S."/>
            <person name="Subramanian E."/>
            <person name="Araus A.J."/>
            <person name="Petzold A."/>
            <person name="Susuki M."/>
            <person name="Suzuki K.-i.T."/>
            <person name="Hayashi T."/>
            <person name="Toyoda A."/>
            <person name="Oliveira C."/>
            <person name="Osipova E."/>
            <person name="Leigh N.D."/>
            <person name="Simon A."/>
            <person name="Yun M.H."/>
        </authorList>
    </citation>
    <scope>NUCLEOTIDE SEQUENCE</scope>
    <source>
        <strain evidence="1">20211129_DDA</strain>
        <tissue evidence="1">Liver</tissue>
    </source>
</reference>
<evidence type="ECO:0000313" key="2">
    <source>
        <dbReference type="Proteomes" id="UP001066276"/>
    </source>
</evidence>
<organism evidence="1 2">
    <name type="scientific">Pleurodeles waltl</name>
    <name type="common">Iberian ribbed newt</name>
    <dbReference type="NCBI Taxonomy" id="8319"/>
    <lineage>
        <taxon>Eukaryota</taxon>
        <taxon>Metazoa</taxon>
        <taxon>Chordata</taxon>
        <taxon>Craniata</taxon>
        <taxon>Vertebrata</taxon>
        <taxon>Euteleostomi</taxon>
        <taxon>Amphibia</taxon>
        <taxon>Batrachia</taxon>
        <taxon>Caudata</taxon>
        <taxon>Salamandroidea</taxon>
        <taxon>Salamandridae</taxon>
        <taxon>Pleurodelinae</taxon>
        <taxon>Pleurodeles</taxon>
    </lineage>
</organism>
<gene>
    <name evidence="1" type="ORF">NDU88_003696</name>
</gene>
<accession>A0AAV7SGM9</accession>